<sequence>MSLSATAGLNTRLTALLADVDLTALLATIFVLMGLYLALVVAAGTSLTARRILFKASLFARSVAHLVLSKEKSGWPKNRPDPDAIKGLKFETVKRVIFVRHGESTWNDVFNRGFGPMFPVRLVHGLVQEAGVLISRSSYFVDSPLSKLGYKQAKDLRVFLKEQAAASTHPGDAGAADAAALAGVTGTSIVVASNLRRAVATTAIGFYDRLARTQEKVYVLSCLQEMARNVDAYALAGAREAVPLDGIEEHIAGYGLEASGLRTGDSGSVIGLNSHFNAGNKPIKRNGMNSMTEFAEWAVAQDADTIIAGGHSLWFKEFFKAFLPKSSLHKCKKKKIANCGVVGFTIQHAKHPTHGDMFRIDPDSIDVVYLGFDK</sequence>
<dbReference type="GO" id="GO:0016791">
    <property type="term" value="F:phosphatase activity"/>
    <property type="evidence" value="ECO:0007669"/>
    <property type="project" value="TreeGrafter"/>
</dbReference>
<keyword evidence="2" id="KW-0812">Transmembrane</keyword>
<keyword evidence="2" id="KW-0472">Membrane</keyword>
<dbReference type="InterPro" id="IPR013078">
    <property type="entry name" value="His_Pase_superF_clade-1"/>
</dbReference>
<dbReference type="PANTHER" id="PTHR48100">
    <property type="entry name" value="BROAD-SPECIFICITY PHOSPHATASE YOR283W-RELATED"/>
    <property type="match status" value="1"/>
</dbReference>
<dbReference type="GO" id="GO:0005829">
    <property type="term" value="C:cytosol"/>
    <property type="evidence" value="ECO:0007669"/>
    <property type="project" value="TreeGrafter"/>
</dbReference>
<keyword evidence="2" id="KW-1133">Transmembrane helix</keyword>
<dbReference type="CDD" id="cd07067">
    <property type="entry name" value="HP_PGM_like"/>
    <property type="match status" value="1"/>
</dbReference>
<evidence type="ECO:0008006" key="4">
    <source>
        <dbReference type="Google" id="ProtNLM"/>
    </source>
</evidence>
<gene>
    <name evidence="3" type="ORF">MANT1106_LOCUS10357</name>
</gene>
<organism evidence="3">
    <name type="scientific">Mantoniella antarctica</name>
    <dbReference type="NCBI Taxonomy" id="81844"/>
    <lineage>
        <taxon>Eukaryota</taxon>
        <taxon>Viridiplantae</taxon>
        <taxon>Chlorophyta</taxon>
        <taxon>Mamiellophyceae</taxon>
        <taxon>Mamiellales</taxon>
        <taxon>Mamiellaceae</taxon>
        <taxon>Mantoniella</taxon>
    </lineage>
</organism>
<protein>
    <recommendedName>
        <fullName evidence="4">Phosphoglycerate mutase-like protein</fullName>
    </recommendedName>
</protein>
<dbReference type="SUPFAM" id="SSF53254">
    <property type="entry name" value="Phosphoglycerate mutase-like"/>
    <property type="match status" value="1"/>
</dbReference>
<name>A0A7S0X839_9CHLO</name>
<dbReference type="PANTHER" id="PTHR48100:SF33">
    <property type="entry name" value="PEPTIDASE S54 RHOMBOID DOMAIN-CONTAINING PROTEIN"/>
    <property type="match status" value="1"/>
</dbReference>
<evidence type="ECO:0000256" key="1">
    <source>
        <dbReference type="ARBA" id="ARBA00038362"/>
    </source>
</evidence>
<dbReference type="EMBL" id="HBFC01017431">
    <property type="protein sequence ID" value="CAD8707674.1"/>
    <property type="molecule type" value="Transcribed_RNA"/>
</dbReference>
<accession>A0A7S0X839</accession>
<feature type="transmembrane region" description="Helical" evidence="2">
    <location>
        <begin position="22"/>
        <end position="45"/>
    </location>
</feature>
<evidence type="ECO:0000313" key="3">
    <source>
        <dbReference type="EMBL" id="CAD8707674.1"/>
    </source>
</evidence>
<dbReference type="AlphaFoldDB" id="A0A7S0X839"/>
<comment type="similarity">
    <text evidence="1">Belongs to the phosphoglycerate mutase family.</text>
</comment>
<proteinExistence type="inferred from homology"/>
<dbReference type="InterPro" id="IPR050275">
    <property type="entry name" value="PGM_Phosphatase"/>
</dbReference>
<evidence type="ECO:0000256" key="2">
    <source>
        <dbReference type="SAM" id="Phobius"/>
    </source>
</evidence>
<reference evidence="3" key="1">
    <citation type="submission" date="2021-01" db="EMBL/GenBank/DDBJ databases">
        <authorList>
            <person name="Corre E."/>
            <person name="Pelletier E."/>
            <person name="Niang G."/>
            <person name="Scheremetjew M."/>
            <person name="Finn R."/>
            <person name="Kale V."/>
            <person name="Holt S."/>
            <person name="Cochrane G."/>
            <person name="Meng A."/>
            <person name="Brown T."/>
            <person name="Cohen L."/>
        </authorList>
    </citation>
    <scope>NUCLEOTIDE SEQUENCE</scope>
    <source>
        <strain evidence="3">SL-175</strain>
    </source>
</reference>
<dbReference type="Gene3D" id="3.40.50.1240">
    <property type="entry name" value="Phosphoglycerate mutase-like"/>
    <property type="match status" value="1"/>
</dbReference>
<dbReference type="InterPro" id="IPR029033">
    <property type="entry name" value="His_PPase_superfam"/>
</dbReference>